<keyword evidence="8" id="KW-1185">Reference proteome</keyword>
<comment type="caution">
    <text evidence="7">The sequence shown here is derived from an EMBL/GenBank/DDBJ whole genome shotgun (WGS) entry which is preliminary data.</text>
</comment>
<dbReference type="PANTHER" id="PTHR46491:SF3">
    <property type="entry name" value="CDGSH IRON-SULFUR DOMAIN-CONTAINING PROTEIN 3, MITOCHONDRIAL"/>
    <property type="match status" value="1"/>
</dbReference>
<evidence type="ECO:0000259" key="6">
    <source>
        <dbReference type="SMART" id="SM00704"/>
    </source>
</evidence>
<keyword evidence="2" id="KW-0479">Metal-binding</keyword>
<feature type="domain" description="Iron-binding zinc finger CDGSH type" evidence="6">
    <location>
        <begin position="47"/>
        <end position="82"/>
    </location>
</feature>
<accession>A0ABT0T5J3</accession>
<sequence>MSQPVIADNQPKAVTLQKGKKYAFCACGHSQTQPFCDGSHKGTGFGPKVFEAEQDGEAFLCQCKQTSNAPYCDGTHQQFSQAQVGQKAPDPGPDKQGPGL</sequence>
<evidence type="ECO:0000256" key="2">
    <source>
        <dbReference type="ARBA" id="ARBA00022723"/>
    </source>
</evidence>
<evidence type="ECO:0000256" key="5">
    <source>
        <dbReference type="SAM" id="MobiDB-lite"/>
    </source>
</evidence>
<evidence type="ECO:0000256" key="4">
    <source>
        <dbReference type="ARBA" id="ARBA00023014"/>
    </source>
</evidence>
<dbReference type="InterPro" id="IPR018967">
    <property type="entry name" value="FeS-contain_CDGSH-typ"/>
</dbReference>
<dbReference type="Gene3D" id="3.40.5.90">
    <property type="entry name" value="CDGSH iron-sulfur domain, mitoNEET-type"/>
    <property type="match status" value="2"/>
</dbReference>
<evidence type="ECO:0000256" key="3">
    <source>
        <dbReference type="ARBA" id="ARBA00023004"/>
    </source>
</evidence>
<feature type="region of interest" description="Disordered" evidence="5">
    <location>
        <begin position="78"/>
        <end position="100"/>
    </location>
</feature>
<feature type="domain" description="Iron-binding zinc finger CDGSH type" evidence="6">
    <location>
        <begin position="9"/>
        <end position="46"/>
    </location>
</feature>
<evidence type="ECO:0000313" key="8">
    <source>
        <dbReference type="Proteomes" id="UP001165369"/>
    </source>
</evidence>
<protein>
    <submittedName>
        <fullName evidence="7">CDGSH iron-sulfur domain-containing protein</fullName>
    </submittedName>
</protein>
<dbReference type="SMART" id="SM00704">
    <property type="entry name" value="ZnF_CDGSH"/>
    <property type="match status" value="2"/>
</dbReference>
<dbReference type="EMBL" id="JAMJPK010000011">
    <property type="protein sequence ID" value="MCL7942190.1"/>
    <property type="molecule type" value="Genomic_DNA"/>
</dbReference>
<organism evidence="7 8">
    <name type="scientific">Halomonas gemina</name>
    <dbReference type="NCBI Taxonomy" id="2945105"/>
    <lineage>
        <taxon>Bacteria</taxon>
        <taxon>Pseudomonadati</taxon>
        <taxon>Pseudomonadota</taxon>
        <taxon>Gammaproteobacteria</taxon>
        <taxon>Oceanospirillales</taxon>
        <taxon>Halomonadaceae</taxon>
        <taxon>Halomonas</taxon>
    </lineage>
</organism>
<proteinExistence type="predicted"/>
<gene>
    <name evidence="7" type="ORF">M8009_18065</name>
</gene>
<keyword evidence="3" id="KW-0408">Iron</keyword>
<dbReference type="Pfam" id="PF09360">
    <property type="entry name" value="zf-CDGSH"/>
    <property type="match status" value="2"/>
</dbReference>
<name>A0ABT0T5J3_9GAMM</name>
<evidence type="ECO:0000313" key="7">
    <source>
        <dbReference type="EMBL" id="MCL7942190.1"/>
    </source>
</evidence>
<keyword evidence="1" id="KW-0001">2Fe-2S</keyword>
<reference evidence="7" key="1">
    <citation type="submission" date="2022-05" db="EMBL/GenBank/DDBJ databases">
        <title>Halomonas geminus sp. nov. and Halomonas llamarensis sp. nov. isolated from high-altitude salars of the Atacama Desert.</title>
        <authorList>
            <person name="Hintersatz C."/>
            <person name="Rojas L.A."/>
            <person name="Wei T.-S."/>
            <person name="Kutschke S."/>
            <person name="Lehmann F."/>
            <person name="Jain R."/>
            <person name="Pollmann K."/>
        </authorList>
    </citation>
    <scope>NUCLEOTIDE SEQUENCE</scope>
    <source>
        <strain evidence="7">ATCH28</strain>
    </source>
</reference>
<evidence type="ECO:0000256" key="1">
    <source>
        <dbReference type="ARBA" id="ARBA00022714"/>
    </source>
</evidence>
<dbReference type="Proteomes" id="UP001165369">
    <property type="component" value="Unassembled WGS sequence"/>
</dbReference>
<dbReference type="InterPro" id="IPR052950">
    <property type="entry name" value="CISD"/>
</dbReference>
<dbReference type="InterPro" id="IPR042216">
    <property type="entry name" value="MitoNEET_CISD"/>
</dbReference>
<keyword evidence="4" id="KW-0411">Iron-sulfur</keyword>
<dbReference type="PANTHER" id="PTHR46491">
    <property type="entry name" value="CDGSH IRON SULFUR DOMAIN PROTEIN HOMOLOG"/>
    <property type="match status" value="1"/>
</dbReference>
<dbReference type="RefSeq" id="WP_250063746.1">
    <property type="nucleotide sequence ID" value="NZ_JAMJPK010000011.1"/>
</dbReference>